<organism evidence="3 4">
    <name type="scientific">Streptomyces clavuligerus</name>
    <dbReference type="NCBI Taxonomy" id="1901"/>
    <lineage>
        <taxon>Bacteria</taxon>
        <taxon>Bacillati</taxon>
        <taxon>Actinomycetota</taxon>
        <taxon>Actinomycetes</taxon>
        <taxon>Kitasatosporales</taxon>
        <taxon>Streptomycetaceae</taxon>
        <taxon>Streptomyces</taxon>
    </lineage>
</organism>
<feature type="region of interest" description="Disordered" evidence="1">
    <location>
        <begin position="96"/>
        <end position="185"/>
    </location>
</feature>
<geneLocation type="plasmid" evidence="3 4">
    <name>pSCL4</name>
</geneLocation>
<proteinExistence type="predicted"/>
<dbReference type="GeneID" id="93733799"/>
<name>B5H2N3_STRCL</name>
<dbReference type="Proteomes" id="UP000002357">
    <property type="component" value="Plasmid pSCL4"/>
</dbReference>
<keyword evidence="2" id="KW-1133">Transmembrane helix</keyword>
<dbReference type="RefSeq" id="WP_003958528.1">
    <property type="nucleotide sequence ID" value="NZ_CM000914.1"/>
</dbReference>
<protein>
    <recommendedName>
        <fullName evidence="5">Adhesin</fullName>
    </recommendedName>
</protein>
<dbReference type="OrthoDB" id="3432217at2"/>
<keyword evidence="3" id="KW-0614">Plasmid</keyword>
<evidence type="ECO:0000256" key="2">
    <source>
        <dbReference type="SAM" id="Phobius"/>
    </source>
</evidence>
<sequence length="330" mass="34510">MHGDKTPHKTLGTAPDGSLEPEALPEAAAVPLRPLAGRPGSEGFARTFARHSRPSLRHLLPGRRVWVTGVIVGSLTAAGFAAPGLLQRSDRLAPHGAVAAEPDGGATRGSTADPDATAAPNATATGTAGKPSGSPTTAPASAPAAKGTATRAAEGTARPPGISYTAWSGPGCPVPKGGGYREQNRDRDKGWFSVRTGGWTEKGCDGSFTSVPMSGDPGADARNRVVWWWSVGEAKRCDLAVYVPDDPESTHVGGHPTTYLVLSDPRDESSRYGRFEIDQTNTTSKTIRAGSFPVKGGRLAVMMLDRGENHWSDGTVPHHAASQIRITCRR</sequence>
<evidence type="ECO:0000313" key="3">
    <source>
        <dbReference type="EMBL" id="EFG04165.2"/>
    </source>
</evidence>
<keyword evidence="2" id="KW-0472">Membrane</keyword>
<keyword evidence="4" id="KW-1185">Reference proteome</keyword>
<feature type="transmembrane region" description="Helical" evidence="2">
    <location>
        <begin position="65"/>
        <end position="86"/>
    </location>
</feature>
<keyword evidence="2" id="KW-0812">Transmembrane</keyword>
<accession>B5H2N3</accession>
<feature type="region of interest" description="Disordered" evidence="1">
    <location>
        <begin position="1"/>
        <end position="21"/>
    </location>
</feature>
<dbReference type="eggNOG" id="ENOG5033C92">
    <property type="taxonomic scope" value="Bacteria"/>
</dbReference>
<feature type="compositionally biased region" description="Low complexity" evidence="1">
    <location>
        <begin position="111"/>
        <end position="160"/>
    </location>
</feature>
<evidence type="ECO:0008006" key="5">
    <source>
        <dbReference type="Google" id="ProtNLM"/>
    </source>
</evidence>
<reference evidence="3 4" key="1">
    <citation type="journal article" date="2010" name="Genome Biol. Evol.">
        <title>The sequence of a 1.8-mb bacterial linear plasmid reveals a rich evolutionary reservoir of secondary metabolic pathways.</title>
        <authorList>
            <person name="Medema M.H."/>
            <person name="Trefzer A."/>
            <person name="Kovalchuk A."/>
            <person name="van den Berg M."/>
            <person name="Mueller U."/>
            <person name="Heijne W."/>
            <person name="Wu L."/>
            <person name="Alam M.T."/>
            <person name="Ronning C.M."/>
            <person name="Nierman W.C."/>
            <person name="Bovenberg R.A.L."/>
            <person name="Breitling R."/>
            <person name="Takano E."/>
        </authorList>
    </citation>
    <scope>NUCLEOTIDE SEQUENCE [LARGE SCALE GENOMIC DNA]</scope>
    <source>
        <strain evidence="4">ATCC 27064 / DSM 738 / JCM 4710 / NBRC 13307 / NCIMB 12785 / NRRL 3585 / VKM Ac-602</strain>
        <plasmid evidence="3">pSCL4</plasmid>
    </source>
</reference>
<gene>
    <name evidence="3" type="ORF">SCLAV_p0678</name>
</gene>
<dbReference type="EMBL" id="CM000914">
    <property type="protein sequence ID" value="EFG04165.2"/>
    <property type="molecule type" value="Genomic_DNA"/>
</dbReference>
<evidence type="ECO:0000256" key="1">
    <source>
        <dbReference type="SAM" id="MobiDB-lite"/>
    </source>
</evidence>
<evidence type="ECO:0000313" key="4">
    <source>
        <dbReference type="Proteomes" id="UP000002357"/>
    </source>
</evidence>
<dbReference type="AlphaFoldDB" id="B5H2N3"/>